<dbReference type="InterPro" id="IPR004437">
    <property type="entry name" value="ParB/RepB/Spo0J"/>
</dbReference>
<dbReference type="InterPro" id="IPR057240">
    <property type="entry name" value="ParB_dimer_C"/>
</dbReference>
<dbReference type="CDD" id="cd16393">
    <property type="entry name" value="SPO0J_N"/>
    <property type="match status" value="1"/>
</dbReference>
<dbReference type="InterPro" id="IPR050336">
    <property type="entry name" value="Chromosome_partition/occlusion"/>
</dbReference>
<evidence type="ECO:0000313" key="8">
    <source>
        <dbReference type="EMBL" id="URQ63177.1"/>
    </source>
</evidence>
<sequence length="289" mass="32267">MAKKTSLNKGLEALLGDVAESKNSEKPQKNVKKETKEKSSEILLSQIRANQYQPRTSFDQKKLEELAESIKKHGVIQPVLVRKDGKGFELVAGERRFRAAKLAKLKKIPVVVSNISDVQSLEIAILENIQREDLNPLEVAKGYQRLKDEFGYTQEAVAKSVGKPRSSVANSLRLLTLSPKIQDEIDKGAISEGHAKVLLSVDGIKAEQLLMRIISENLSVRDLEKQITESSPQTSKKEKKSRDELNLESALSSRIGSKVTIEDKDGKGKMVIKYYSYEELDGIIEKISH</sequence>
<evidence type="ECO:0000256" key="1">
    <source>
        <dbReference type="ARBA" id="ARBA00006295"/>
    </source>
</evidence>
<dbReference type="Pfam" id="PF02195">
    <property type="entry name" value="ParB_N"/>
    <property type="match status" value="1"/>
</dbReference>
<dbReference type="EMBL" id="CP097966">
    <property type="protein sequence ID" value="URQ63177.1"/>
    <property type="molecule type" value="Genomic_DNA"/>
</dbReference>
<dbReference type="GO" id="GO:0003677">
    <property type="term" value="F:DNA binding"/>
    <property type="evidence" value="ECO:0007669"/>
    <property type="project" value="UniProtKB-KW"/>
</dbReference>
<feature type="domain" description="ParB-like N-terminal" evidence="7">
    <location>
        <begin position="40"/>
        <end position="129"/>
    </location>
</feature>
<evidence type="ECO:0000256" key="6">
    <source>
        <dbReference type="SAM" id="MobiDB-lite"/>
    </source>
</evidence>
<reference evidence="8" key="1">
    <citation type="submission" date="2022-05" db="EMBL/GenBank/DDBJ databases">
        <title>Single-amplified genomics reveal most streamlined microbe among free-living bacteria.</title>
        <authorList>
            <person name="Roda-Garcia J."/>
            <person name="Haro-Moreno J.M."/>
            <person name="Rodriguez-Valera F."/>
            <person name="Almagro-Moreno S."/>
            <person name="Lopez-Perez M."/>
        </authorList>
    </citation>
    <scope>NUCLEOTIDE SEQUENCE</scope>
    <source>
        <strain evidence="8">TMED112-D2-2</strain>
    </source>
</reference>
<dbReference type="InterPro" id="IPR003115">
    <property type="entry name" value="ParB_N"/>
</dbReference>
<feature type="compositionally biased region" description="Basic and acidic residues" evidence="6">
    <location>
        <begin position="19"/>
        <end position="39"/>
    </location>
</feature>
<accession>A0A9Q8TZK9</accession>
<organism evidence="8 9">
    <name type="scientific">SAR86 cluster bacterium</name>
    <dbReference type="NCBI Taxonomy" id="2030880"/>
    <lineage>
        <taxon>Bacteria</taxon>
        <taxon>Pseudomonadati</taxon>
        <taxon>Pseudomonadota</taxon>
        <taxon>Gammaproteobacteria</taxon>
        <taxon>SAR86 cluster</taxon>
    </lineage>
</organism>
<gene>
    <name evidence="8" type="ORF">M9B40_05480</name>
</gene>
<dbReference type="InterPro" id="IPR036086">
    <property type="entry name" value="ParB/Sulfiredoxin_sf"/>
</dbReference>
<dbReference type="PANTHER" id="PTHR33375:SF1">
    <property type="entry name" value="CHROMOSOME-PARTITIONING PROTEIN PARB-RELATED"/>
    <property type="match status" value="1"/>
</dbReference>
<dbReference type="Pfam" id="PF23552">
    <property type="entry name" value="ParB_C"/>
    <property type="match status" value="1"/>
</dbReference>
<dbReference type="Proteomes" id="UP001056381">
    <property type="component" value="Chromosome"/>
</dbReference>
<dbReference type="FunFam" id="1.10.10.2830:FF:000001">
    <property type="entry name" value="Chromosome partitioning protein ParB"/>
    <property type="match status" value="1"/>
</dbReference>
<dbReference type="SUPFAM" id="SSF110849">
    <property type="entry name" value="ParB/Sulfiredoxin"/>
    <property type="match status" value="1"/>
</dbReference>
<keyword evidence="9" id="KW-1185">Reference proteome</keyword>
<dbReference type="Gene3D" id="3.90.1530.30">
    <property type="match status" value="1"/>
</dbReference>
<evidence type="ECO:0000256" key="2">
    <source>
        <dbReference type="ARBA" id="ARBA00022372"/>
    </source>
</evidence>
<keyword evidence="4" id="KW-0238">DNA-binding</keyword>
<dbReference type="SMART" id="SM00470">
    <property type="entry name" value="ParB"/>
    <property type="match status" value="1"/>
</dbReference>
<protein>
    <recommendedName>
        <fullName evidence="2">Probable chromosome-partitioning protein ParB</fullName>
    </recommendedName>
</protein>
<evidence type="ECO:0000259" key="7">
    <source>
        <dbReference type="SMART" id="SM00470"/>
    </source>
</evidence>
<dbReference type="GO" id="GO:0007059">
    <property type="term" value="P:chromosome segregation"/>
    <property type="evidence" value="ECO:0007669"/>
    <property type="project" value="UniProtKB-KW"/>
</dbReference>
<dbReference type="InterPro" id="IPR041468">
    <property type="entry name" value="HTH_ParB/Spo0J"/>
</dbReference>
<dbReference type="FunFam" id="3.90.1530.30:FF:000001">
    <property type="entry name" value="Chromosome partitioning protein ParB"/>
    <property type="match status" value="1"/>
</dbReference>
<evidence type="ECO:0000256" key="4">
    <source>
        <dbReference type="ARBA" id="ARBA00023125"/>
    </source>
</evidence>
<evidence type="ECO:0000256" key="5">
    <source>
        <dbReference type="ARBA" id="ARBA00025472"/>
    </source>
</evidence>
<keyword evidence="3" id="KW-0159">Chromosome partition</keyword>
<feature type="region of interest" description="Disordered" evidence="6">
    <location>
        <begin position="16"/>
        <end position="39"/>
    </location>
</feature>
<comment type="similarity">
    <text evidence="1">Belongs to the ParB family.</text>
</comment>
<comment type="function">
    <text evidence="5">Involved in chromosome partition. Localize to both poles of the predivisional cell following completion of DNA replication. Binds to the DNA origin of replication.</text>
</comment>
<dbReference type="PANTHER" id="PTHR33375">
    <property type="entry name" value="CHROMOSOME-PARTITIONING PROTEIN PARB-RELATED"/>
    <property type="match status" value="1"/>
</dbReference>
<dbReference type="GO" id="GO:0005694">
    <property type="term" value="C:chromosome"/>
    <property type="evidence" value="ECO:0007669"/>
    <property type="project" value="TreeGrafter"/>
</dbReference>
<proteinExistence type="inferred from homology"/>
<evidence type="ECO:0000256" key="3">
    <source>
        <dbReference type="ARBA" id="ARBA00022829"/>
    </source>
</evidence>
<dbReference type="Pfam" id="PF17762">
    <property type="entry name" value="HTH_ParB"/>
    <property type="match status" value="1"/>
</dbReference>
<evidence type="ECO:0000313" key="9">
    <source>
        <dbReference type="Proteomes" id="UP001056381"/>
    </source>
</evidence>
<dbReference type="AlphaFoldDB" id="A0A9Q8TZK9"/>
<dbReference type="NCBIfam" id="TIGR00180">
    <property type="entry name" value="parB_part"/>
    <property type="match status" value="1"/>
</dbReference>
<name>A0A9Q8TZK9_9GAMM</name>
<dbReference type="Gene3D" id="1.10.10.2830">
    <property type="match status" value="1"/>
</dbReference>
<dbReference type="SUPFAM" id="SSF109709">
    <property type="entry name" value="KorB DNA-binding domain-like"/>
    <property type="match status" value="1"/>
</dbReference>